<accession>A0A6G6GKD3</accession>
<evidence type="ECO:0000256" key="1">
    <source>
        <dbReference type="SAM" id="SignalP"/>
    </source>
</evidence>
<dbReference type="Proteomes" id="UP000505306">
    <property type="component" value="Chromosome"/>
</dbReference>
<gene>
    <name evidence="2" type="ORF">G5B37_05190</name>
</gene>
<dbReference type="InterPro" id="IPR010321">
    <property type="entry name" value="DUF922"/>
</dbReference>
<protein>
    <submittedName>
        <fullName evidence="2">DUF922 domain-containing protein</fullName>
    </submittedName>
</protein>
<sequence>MKFLVSMLFCFFLVTAEADLVKMQWNENRQLTWNDFQGEPNRGDDFVASTNSGISFSFSYQTRNGKMTMDYEVLCNFYPELSWYKPDLVTPYILKHEQTHFDISELFARKLRKAMAETTFSNNPKEEVNALYEVIEKARQAMQNKYDEESEHSKNKTAELQWREFVAQELQAYDRWKS</sequence>
<keyword evidence="1" id="KW-0732">Signal</keyword>
<dbReference type="Pfam" id="PF06037">
    <property type="entry name" value="DUF922"/>
    <property type="match status" value="1"/>
</dbReference>
<dbReference type="EMBL" id="CP049057">
    <property type="protein sequence ID" value="QIE58977.1"/>
    <property type="molecule type" value="Genomic_DNA"/>
</dbReference>
<dbReference type="KEGG" id="mgel:G5B37_05190"/>
<proteinExistence type="predicted"/>
<dbReference type="RefSeq" id="WP_164679008.1">
    <property type="nucleotide sequence ID" value="NZ_CP049057.1"/>
</dbReference>
<evidence type="ECO:0000313" key="2">
    <source>
        <dbReference type="EMBL" id="QIE58977.1"/>
    </source>
</evidence>
<dbReference type="AlphaFoldDB" id="A0A6G6GKD3"/>
<feature type="chain" id="PRO_5026246756" evidence="1">
    <location>
        <begin position="19"/>
        <end position="178"/>
    </location>
</feature>
<feature type="signal peptide" evidence="1">
    <location>
        <begin position="1"/>
        <end position="18"/>
    </location>
</feature>
<name>A0A6G6GKD3_9FLAO</name>
<evidence type="ECO:0000313" key="3">
    <source>
        <dbReference type="Proteomes" id="UP000505306"/>
    </source>
</evidence>
<reference evidence="2 3" key="1">
    <citation type="submission" date="2020-02" db="EMBL/GenBank/DDBJ databases">
        <title>Complete genome sequence of Flavobacteriaceae bacterium.</title>
        <authorList>
            <person name="Kim S.-J."/>
            <person name="Kim Y.-S."/>
            <person name="Kim K.-H."/>
        </authorList>
    </citation>
    <scope>NUCLEOTIDE SEQUENCE [LARGE SCALE GENOMIC DNA]</scope>
    <source>
        <strain evidence="2 3">RR4-40</strain>
    </source>
</reference>
<keyword evidence="3" id="KW-1185">Reference proteome</keyword>
<organism evidence="2 3">
    <name type="scientific">Rasiella rasia</name>
    <dbReference type="NCBI Taxonomy" id="2744027"/>
    <lineage>
        <taxon>Bacteria</taxon>
        <taxon>Pseudomonadati</taxon>
        <taxon>Bacteroidota</taxon>
        <taxon>Flavobacteriia</taxon>
        <taxon>Flavobacteriales</taxon>
        <taxon>Flavobacteriaceae</taxon>
        <taxon>Rasiella</taxon>
    </lineage>
</organism>